<organism evidence="1 2">
    <name type="scientific">Pontibacter korlensis</name>
    <dbReference type="NCBI Taxonomy" id="400092"/>
    <lineage>
        <taxon>Bacteria</taxon>
        <taxon>Pseudomonadati</taxon>
        <taxon>Bacteroidota</taxon>
        <taxon>Cytophagia</taxon>
        <taxon>Cytophagales</taxon>
        <taxon>Hymenobacteraceae</taxon>
        <taxon>Pontibacter</taxon>
    </lineage>
</organism>
<keyword evidence="1" id="KW-0808">Transferase</keyword>
<proteinExistence type="predicted"/>
<reference evidence="1 2" key="1">
    <citation type="journal article" date="2015" name="Sci. Rep.">
        <title>Unraveling adaptation of Pontibacter korlensis to radiation and infertility in desert through complete genome and comparative transcriptomic analysis.</title>
        <authorList>
            <person name="Dai J."/>
            <person name="Dai W."/>
            <person name="Qiu C."/>
            <person name="Yang Z."/>
            <person name="Zhang Y."/>
            <person name="Zhou M."/>
            <person name="Zhang L."/>
            <person name="Fang C."/>
            <person name="Gao Q."/>
            <person name="Yang Q."/>
            <person name="Li X."/>
            <person name="Wang Z."/>
            <person name="Wang Z."/>
            <person name="Jia Z."/>
            <person name="Chen X."/>
        </authorList>
    </citation>
    <scope>NUCLEOTIDE SEQUENCE [LARGE SCALE GENOMIC DNA]</scope>
    <source>
        <strain evidence="1 2">X14-1T</strain>
    </source>
</reference>
<dbReference type="EMBL" id="CP009621">
    <property type="protein sequence ID" value="AKD04643.1"/>
    <property type="molecule type" value="Genomic_DNA"/>
</dbReference>
<dbReference type="HOGENOM" id="CLU_119557_0_0_10"/>
<dbReference type="OrthoDB" id="8564590at2"/>
<protein>
    <submittedName>
        <fullName evidence="1">Kinase</fullName>
    </submittedName>
</protein>
<dbReference type="PANTHER" id="PTHR12083">
    <property type="entry name" value="BIFUNCTIONAL POLYNUCLEOTIDE PHOSPHATASE/KINASE"/>
    <property type="match status" value="1"/>
</dbReference>
<dbReference type="GO" id="GO:0046403">
    <property type="term" value="F:polynucleotide 3'-phosphatase activity"/>
    <property type="evidence" value="ECO:0007669"/>
    <property type="project" value="TreeGrafter"/>
</dbReference>
<dbReference type="SUPFAM" id="SSF52540">
    <property type="entry name" value="P-loop containing nucleoside triphosphate hydrolases"/>
    <property type="match status" value="1"/>
</dbReference>
<dbReference type="Pfam" id="PF13671">
    <property type="entry name" value="AAA_33"/>
    <property type="match status" value="1"/>
</dbReference>
<evidence type="ECO:0000313" key="1">
    <source>
        <dbReference type="EMBL" id="AKD04643.1"/>
    </source>
</evidence>
<dbReference type="InterPro" id="IPR027417">
    <property type="entry name" value="P-loop_NTPase"/>
</dbReference>
<dbReference type="PANTHER" id="PTHR12083:SF9">
    <property type="entry name" value="BIFUNCTIONAL POLYNUCLEOTIDE PHOSPHATASE_KINASE"/>
    <property type="match status" value="1"/>
</dbReference>
<dbReference type="GO" id="GO:0003690">
    <property type="term" value="F:double-stranded DNA binding"/>
    <property type="evidence" value="ECO:0007669"/>
    <property type="project" value="TreeGrafter"/>
</dbReference>
<dbReference type="KEGG" id="pko:PKOR_18000"/>
<dbReference type="Proteomes" id="UP000033109">
    <property type="component" value="Chromosome"/>
</dbReference>
<evidence type="ECO:0000313" key="2">
    <source>
        <dbReference type="Proteomes" id="UP000033109"/>
    </source>
</evidence>
<dbReference type="STRING" id="400092.PKOR_18000"/>
<keyword evidence="1" id="KW-0418">Kinase</keyword>
<keyword evidence="2" id="KW-1185">Reference proteome</keyword>
<dbReference type="GO" id="GO:0046404">
    <property type="term" value="F:ATP-dependent polydeoxyribonucleotide 5'-hydroxyl-kinase activity"/>
    <property type="evidence" value="ECO:0007669"/>
    <property type="project" value="TreeGrafter"/>
</dbReference>
<accession>A0A0E3ZFZ2</accession>
<sequence>MQAIIFCGIQASGKSTYYQRHFFNSHVRISMDLLRTRNRERLFLEACLKSQMRFVVDNTNPTKNDRAKYISMAQQARYEVIGYYFESTSSDAVKRNSQRSGRFLVPLKGIYGTNKRLEPPVLSEGFSKLYIVRLLPSGEYDVRLADGNEDK</sequence>
<name>A0A0E3ZFZ2_9BACT</name>
<dbReference type="GO" id="GO:0006281">
    <property type="term" value="P:DNA repair"/>
    <property type="evidence" value="ECO:0007669"/>
    <property type="project" value="TreeGrafter"/>
</dbReference>
<dbReference type="AlphaFoldDB" id="A0A0E3ZFZ2"/>
<dbReference type="Gene3D" id="3.40.50.300">
    <property type="entry name" value="P-loop containing nucleotide triphosphate hydrolases"/>
    <property type="match status" value="1"/>
</dbReference>
<gene>
    <name evidence="1" type="ORF">PKOR_18000</name>
</gene>
<dbReference type="PATRIC" id="fig|400092.3.peg.3946"/>